<reference evidence="1 2" key="1">
    <citation type="journal article" date="2012" name="Stand. Genomic Sci.">
        <title>Genome sequence of the ocean sediment bacterium Saccharomonospora marina type strain (XMU15(T)).</title>
        <authorList>
            <person name="Klenk H.P."/>
            <person name="Lu M."/>
            <person name="Lucas S."/>
            <person name="Lapidus A."/>
            <person name="Copeland A."/>
            <person name="Pitluck S."/>
            <person name="Goodwin L.A."/>
            <person name="Han C."/>
            <person name="Tapia R."/>
            <person name="Brambilla E.M."/>
            <person name="Potter G."/>
            <person name="Land M."/>
            <person name="Ivanova N."/>
            <person name="Rohde M."/>
            <person name="Goker M."/>
            <person name="Detter J.C."/>
            <person name="Li W.J."/>
            <person name="Kyrpides N.C."/>
            <person name="Woyke T."/>
        </authorList>
    </citation>
    <scope>NUCLEOTIDE SEQUENCE [LARGE SCALE GENOMIC DNA]</scope>
    <source>
        <strain evidence="1 2">XMU15</strain>
    </source>
</reference>
<keyword evidence="2" id="KW-1185">Reference proteome</keyword>
<evidence type="ECO:0000313" key="2">
    <source>
        <dbReference type="Proteomes" id="UP000004926"/>
    </source>
</evidence>
<protein>
    <submittedName>
        <fullName evidence="1">Uncharacterized protein</fullName>
    </submittedName>
</protein>
<name>H5XBV4_9PSEU</name>
<evidence type="ECO:0000313" key="1">
    <source>
        <dbReference type="EMBL" id="EHR52741.1"/>
    </source>
</evidence>
<gene>
    <name evidence="1" type="ORF">SacmaDRAFT_4558</name>
</gene>
<dbReference type="AlphaFoldDB" id="H5XBV4"/>
<organism evidence="1 2">
    <name type="scientific">Saccharomonospora marina XMU15</name>
    <dbReference type="NCBI Taxonomy" id="882083"/>
    <lineage>
        <taxon>Bacteria</taxon>
        <taxon>Bacillati</taxon>
        <taxon>Actinomycetota</taxon>
        <taxon>Actinomycetes</taxon>
        <taxon>Pseudonocardiales</taxon>
        <taxon>Pseudonocardiaceae</taxon>
        <taxon>Saccharomonospora</taxon>
    </lineage>
</organism>
<proteinExistence type="predicted"/>
<accession>H5XBV4</accession>
<dbReference type="InterPro" id="IPR046202">
    <property type="entry name" value="DUF6235"/>
</dbReference>
<dbReference type="EMBL" id="CM001439">
    <property type="protein sequence ID" value="EHR52741.1"/>
    <property type="molecule type" value="Genomic_DNA"/>
</dbReference>
<dbReference type="HOGENOM" id="CLU_2095104_0_0_11"/>
<dbReference type="Proteomes" id="UP000004926">
    <property type="component" value="Chromosome"/>
</dbReference>
<dbReference type="Pfam" id="PF19748">
    <property type="entry name" value="DUF6235"/>
    <property type="match status" value="1"/>
</dbReference>
<sequence length="116" mass="13294">MRKLPMSDYIHEGFASPQAAFSLRTGSDILGDWSATATHREREAVYAALFSMVDGSLFHAYEVMDDFQLPSELFVLVPNRLVIKIRINFLGSFSIVRIGYREEFSDLFFTRREGYG</sequence>